<organism evidence="2 3">
    <name type="scientific">Dryococelus australis</name>
    <dbReference type="NCBI Taxonomy" id="614101"/>
    <lineage>
        <taxon>Eukaryota</taxon>
        <taxon>Metazoa</taxon>
        <taxon>Ecdysozoa</taxon>
        <taxon>Arthropoda</taxon>
        <taxon>Hexapoda</taxon>
        <taxon>Insecta</taxon>
        <taxon>Pterygota</taxon>
        <taxon>Neoptera</taxon>
        <taxon>Polyneoptera</taxon>
        <taxon>Phasmatodea</taxon>
        <taxon>Verophasmatodea</taxon>
        <taxon>Anareolatae</taxon>
        <taxon>Phasmatidae</taxon>
        <taxon>Eurycanthinae</taxon>
        <taxon>Dryococelus</taxon>
    </lineage>
</organism>
<feature type="region of interest" description="Disordered" evidence="1">
    <location>
        <begin position="582"/>
        <end position="622"/>
    </location>
</feature>
<reference evidence="2 3" key="1">
    <citation type="submission" date="2023-02" db="EMBL/GenBank/DDBJ databases">
        <title>LHISI_Scaffold_Assembly.</title>
        <authorList>
            <person name="Stuart O.P."/>
            <person name="Cleave R."/>
            <person name="Magrath M.J.L."/>
            <person name="Mikheyev A.S."/>
        </authorList>
    </citation>
    <scope>NUCLEOTIDE SEQUENCE [LARGE SCALE GENOMIC DNA]</scope>
    <source>
        <strain evidence="2">Daus_M_001</strain>
        <tissue evidence="2">Leg muscle</tissue>
    </source>
</reference>
<evidence type="ECO:0000313" key="2">
    <source>
        <dbReference type="EMBL" id="KAJ8872217.1"/>
    </source>
</evidence>
<proteinExistence type="predicted"/>
<sequence>MRAENGICMITIHERVCRMAASYHHPALRTSFISSERIVSTRITSFRLKTSSKHARILKVIVSQHYRQTQLVDLITKRVLSYVTNVPFYRGRGGIVDRLPPSHLGEPGSIPVGDIPGFSLVGILPDNAAGFFRDLPFPPPLHSDAAPYSSHFTIIGSQDLDVKIRPNISIPLTFTTEYHKLIVSFTTTCRIDSTVLCPLEPQMFAHWLLPHRAVSVTSHLAVWHSLLVSLKVCYWIRVVQVVSTKLRSNCKVSNEYLWDLFIGSCCLEYSETINPLCVQHVLKTGNYGCRGLLNTPLTTRSQLKSCKETTSEYHTARYAVTLTMGQQPINKHLRLECTLDCPPPNRSHRDKRIETRALLTVCGLNSCDCLKECSGPSRLPLSASLGVCRTFQIAPPGIFKPRRSSEPRVLRVESLERLCDLEHERLRGGGGGYSEATSQQSDEWRRERAEGVKSTTASISTVCRVRLTDGTVQLYAECKTLGIMLIDRPRYLQTPRVGVGDCESLSRGCRIKGNPASPTHPPESGSYGIILAHRRQVLFMKRSHVFRAIDQSGKIHSAGAQSSNTYRRFASPLILERRIASGMGDENAPRKPRPIAFSSTTPPGFEPGTPRWKASSLTTTPPRSCRCTISFNPLSSMQHCTVGNSDQSGKALRVDGIVTCSCPAWFPRILPQEYEAQLFTSIAGDQRSARTYSRAVVRSRARRVECLGIVAARAFFPCQRDSGPSGPSRLGYISPGVPLCREFGALHDDQLPVCSDMVVVTSDDSYRLFTCKKGATVAERLARWPPTKANWAQSPAGPPDFRMWESCRTMTLVSGFTRGSPASPAPPPQFRRCSIFTSIILIGSQALAKCSARKRVGSQLSNSQWRNYGWREYIEYSEVPHFLLLGPPVYHEKILRLVALQNTLFQNQHRVSMNLTRKHLRCLRPTKELYENTDTITDKFRKRRLQFYGHLCRMGEDRLTKKIFNIVNASQLKTNWMKETREDLERLEISEEEIKDRKKFRNLIRNKQKLNKNLKKKLWGEDRQSEGRKKNIEN</sequence>
<feature type="region of interest" description="Disordered" evidence="1">
    <location>
        <begin position="1015"/>
        <end position="1034"/>
    </location>
</feature>
<protein>
    <submittedName>
        <fullName evidence="2">Uncharacterized protein</fullName>
    </submittedName>
</protein>
<dbReference type="Proteomes" id="UP001159363">
    <property type="component" value="Chromosome 10"/>
</dbReference>
<dbReference type="EMBL" id="JARBHB010000011">
    <property type="protein sequence ID" value="KAJ8872217.1"/>
    <property type="molecule type" value="Genomic_DNA"/>
</dbReference>
<accession>A0ABQ9GJN4</accession>
<evidence type="ECO:0000313" key="3">
    <source>
        <dbReference type="Proteomes" id="UP001159363"/>
    </source>
</evidence>
<gene>
    <name evidence="2" type="ORF">PR048_025819</name>
</gene>
<keyword evidence="3" id="KW-1185">Reference proteome</keyword>
<name>A0ABQ9GJN4_9NEOP</name>
<evidence type="ECO:0000256" key="1">
    <source>
        <dbReference type="SAM" id="MobiDB-lite"/>
    </source>
</evidence>
<comment type="caution">
    <text evidence="2">The sequence shown here is derived from an EMBL/GenBank/DDBJ whole genome shotgun (WGS) entry which is preliminary data.</text>
</comment>
<feature type="compositionally biased region" description="Basic and acidic residues" evidence="1">
    <location>
        <begin position="1018"/>
        <end position="1034"/>
    </location>
</feature>